<sequence>MALWKWEAKVQPKAVIVLVHSAYEHHLRYAWLIEQWRTAGYHVIMGDLPGHGRGVPGGQPHHEPFDEFEESVKLGIVVAQENDLPIFIAAHGLGATIAMNVLSKKAYPIAGAIFTSPWLHLLKTPSKLSSALSGLHQLTAAMKIDHGIKIGDLTRNPDVIESEKNDPFYRTQITVGWYHELQTYMRKTALGKGKFPDIPVLLHTGERDRIADKEYAKRWLKGQELKDFSYKEWSGCSHDLFQEPEREDILAATDFFIRSSLRTLGYVVN</sequence>
<dbReference type="Proteomes" id="UP001597273">
    <property type="component" value="Unassembled WGS sequence"/>
</dbReference>
<organism evidence="2 3">
    <name type="scientific">Planococcus chinensis</name>
    <dbReference type="NCBI Taxonomy" id="272917"/>
    <lineage>
        <taxon>Bacteria</taxon>
        <taxon>Bacillati</taxon>
        <taxon>Bacillota</taxon>
        <taxon>Bacilli</taxon>
        <taxon>Bacillales</taxon>
        <taxon>Caryophanaceae</taxon>
        <taxon>Planococcus</taxon>
    </lineage>
</organism>
<dbReference type="InterPro" id="IPR051044">
    <property type="entry name" value="MAG_DAG_Lipase"/>
</dbReference>
<dbReference type="SUPFAM" id="SSF53474">
    <property type="entry name" value="alpha/beta-Hydrolases"/>
    <property type="match status" value="1"/>
</dbReference>
<proteinExistence type="predicted"/>
<reference evidence="3" key="1">
    <citation type="journal article" date="2019" name="Int. J. Syst. Evol. Microbiol.">
        <title>The Global Catalogue of Microorganisms (GCM) 10K type strain sequencing project: providing services to taxonomists for standard genome sequencing and annotation.</title>
        <authorList>
            <consortium name="The Broad Institute Genomics Platform"/>
            <consortium name="The Broad Institute Genome Sequencing Center for Infectious Disease"/>
            <person name="Wu L."/>
            <person name="Ma J."/>
        </authorList>
    </citation>
    <scope>NUCLEOTIDE SEQUENCE [LARGE SCALE GENOMIC DNA]</scope>
    <source>
        <strain evidence="3">CGMCC 1.15475</strain>
    </source>
</reference>
<dbReference type="RefSeq" id="WP_377340255.1">
    <property type="nucleotide sequence ID" value="NZ_JBHUFW010000011.1"/>
</dbReference>
<dbReference type="EMBL" id="JBHUFW010000011">
    <property type="protein sequence ID" value="MFD1863770.1"/>
    <property type="molecule type" value="Genomic_DNA"/>
</dbReference>
<dbReference type="GO" id="GO:0016787">
    <property type="term" value="F:hydrolase activity"/>
    <property type="evidence" value="ECO:0007669"/>
    <property type="project" value="UniProtKB-KW"/>
</dbReference>
<dbReference type="InterPro" id="IPR022742">
    <property type="entry name" value="Hydrolase_4"/>
</dbReference>
<gene>
    <name evidence="2" type="ORF">ACFSDB_12750</name>
</gene>
<dbReference type="InterPro" id="IPR029058">
    <property type="entry name" value="AB_hydrolase_fold"/>
</dbReference>
<dbReference type="Pfam" id="PF12146">
    <property type="entry name" value="Hydrolase_4"/>
    <property type="match status" value="1"/>
</dbReference>
<evidence type="ECO:0000313" key="3">
    <source>
        <dbReference type="Proteomes" id="UP001597273"/>
    </source>
</evidence>
<dbReference type="Gene3D" id="3.40.50.1820">
    <property type="entry name" value="alpha/beta hydrolase"/>
    <property type="match status" value="1"/>
</dbReference>
<feature type="domain" description="Serine aminopeptidase S33" evidence="1">
    <location>
        <begin position="11"/>
        <end position="245"/>
    </location>
</feature>
<keyword evidence="2" id="KW-0378">Hydrolase</keyword>
<protein>
    <submittedName>
        <fullName evidence="2">Alpha/beta fold hydrolase</fullName>
    </submittedName>
</protein>
<keyword evidence="3" id="KW-1185">Reference proteome</keyword>
<accession>A0ABW4QJP1</accession>
<dbReference type="PANTHER" id="PTHR11614">
    <property type="entry name" value="PHOSPHOLIPASE-RELATED"/>
    <property type="match status" value="1"/>
</dbReference>
<evidence type="ECO:0000259" key="1">
    <source>
        <dbReference type="Pfam" id="PF12146"/>
    </source>
</evidence>
<evidence type="ECO:0000313" key="2">
    <source>
        <dbReference type="EMBL" id="MFD1863770.1"/>
    </source>
</evidence>
<name>A0ABW4QJP1_9BACL</name>
<comment type="caution">
    <text evidence="2">The sequence shown here is derived from an EMBL/GenBank/DDBJ whole genome shotgun (WGS) entry which is preliminary data.</text>
</comment>